<dbReference type="EMBL" id="GBEZ01024258">
    <property type="protein sequence ID" value="JAC62711.1"/>
    <property type="molecule type" value="Transcribed_RNA"/>
</dbReference>
<name>A0A061QWN6_9CHLO</name>
<accession>A0A061QWN6</accession>
<reference evidence="1" key="1">
    <citation type="submission" date="2014-05" db="EMBL/GenBank/DDBJ databases">
        <title>The transcriptome of the halophilic microalga Tetraselmis sp. GSL018 isolated from the Great Salt Lake, Utah.</title>
        <authorList>
            <person name="Jinkerson R.E."/>
            <person name="D'Adamo S."/>
            <person name="Posewitz M.C."/>
        </authorList>
    </citation>
    <scope>NUCLEOTIDE SEQUENCE</scope>
    <source>
        <strain evidence="1">GSL018</strain>
    </source>
</reference>
<evidence type="ECO:0000313" key="1">
    <source>
        <dbReference type="EMBL" id="JAC62711.1"/>
    </source>
</evidence>
<organism evidence="1">
    <name type="scientific">Tetraselmis sp. GSL018</name>
    <dbReference type="NCBI Taxonomy" id="582737"/>
    <lineage>
        <taxon>Eukaryota</taxon>
        <taxon>Viridiplantae</taxon>
        <taxon>Chlorophyta</taxon>
        <taxon>core chlorophytes</taxon>
        <taxon>Chlorodendrophyceae</taxon>
        <taxon>Chlorodendrales</taxon>
        <taxon>Chlorodendraceae</taxon>
        <taxon>Tetraselmis</taxon>
    </lineage>
</organism>
<dbReference type="AlphaFoldDB" id="A0A061QWN6"/>
<proteinExistence type="predicted"/>
<feature type="non-terminal residue" evidence="1">
    <location>
        <position position="121"/>
    </location>
</feature>
<sequence>YDVDNFPAPLHYVSTFSDLPNSLLRSVSNSSQKCKPSCFVISAMKPKDLELETGEDTWSEKSSSGVEFWKAVRHLQGISLVGLHSKESVLDSLCGVEIDMWRLSKLKESSFYSVSKAHAKE</sequence>
<gene>
    <name evidence="1" type="ORF">TSPGSL018_22535</name>
</gene>
<feature type="non-terminal residue" evidence="1">
    <location>
        <position position="1"/>
    </location>
</feature>
<protein>
    <submittedName>
        <fullName evidence="1">Uncharacterized protein</fullName>
    </submittedName>
</protein>